<dbReference type="AlphaFoldDB" id="A0A168NN17"/>
<feature type="chain" id="PRO_5007899452" evidence="1">
    <location>
        <begin position="24"/>
        <end position="71"/>
    </location>
</feature>
<proteinExistence type="predicted"/>
<accession>A0A168NN17</accession>
<protein>
    <submittedName>
        <fullName evidence="2">Uncharacterized protein</fullName>
    </submittedName>
</protein>
<evidence type="ECO:0000313" key="3">
    <source>
        <dbReference type="Proteomes" id="UP000078561"/>
    </source>
</evidence>
<dbReference type="EMBL" id="LT553433">
    <property type="protein sequence ID" value="SAM00867.1"/>
    <property type="molecule type" value="Genomic_DNA"/>
</dbReference>
<name>A0A168NN17_ABSGL</name>
<evidence type="ECO:0000256" key="1">
    <source>
        <dbReference type="SAM" id="SignalP"/>
    </source>
</evidence>
<dbReference type="InParanoid" id="A0A168NN17"/>
<sequence>MLAFKSMFVTLTTLVALSSVVSAFGDLTKREDCGSKECPGQDCSAACANVNVGKSLEHYCYAGACYCGFAA</sequence>
<evidence type="ECO:0000313" key="2">
    <source>
        <dbReference type="EMBL" id="SAM00867.1"/>
    </source>
</evidence>
<dbReference type="OrthoDB" id="10430442at2759"/>
<keyword evidence="3" id="KW-1185">Reference proteome</keyword>
<organism evidence="2">
    <name type="scientific">Absidia glauca</name>
    <name type="common">Pin mould</name>
    <dbReference type="NCBI Taxonomy" id="4829"/>
    <lineage>
        <taxon>Eukaryota</taxon>
        <taxon>Fungi</taxon>
        <taxon>Fungi incertae sedis</taxon>
        <taxon>Mucoromycota</taxon>
        <taxon>Mucoromycotina</taxon>
        <taxon>Mucoromycetes</taxon>
        <taxon>Mucorales</taxon>
        <taxon>Cunninghamellaceae</taxon>
        <taxon>Absidia</taxon>
    </lineage>
</organism>
<keyword evidence="1" id="KW-0732">Signal</keyword>
<gene>
    <name evidence="2" type="primary">ABSGL_06593.1 scaffold 8461</name>
</gene>
<dbReference type="Proteomes" id="UP000078561">
    <property type="component" value="Unassembled WGS sequence"/>
</dbReference>
<feature type="signal peptide" evidence="1">
    <location>
        <begin position="1"/>
        <end position="23"/>
    </location>
</feature>
<reference evidence="2" key="1">
    <citation type="submission" date="2016-04" db="EMBL/GenBank/DDBJ databases">
        <authorList>
            <person name="Evans L.H."/>
            <person name="Alamgir A."/>
            <person name="Owens N."/>
            <person name="Weber N.D."/>
            <person name="Virtaneva K."/>
            <person name="Barbian K."/>
            <person name="Babar A."/>
            <person name="Rosenke K."/>
        </authorList>
    </citation>
    <scope>NUCLEOTIDE SEQUENCE [LARGE SCALE GENOMIC DNA]</scope>
    <source>
        <strain evidence="2">CBS 101.48</strain>
    </source>
</reference>